<dbReference type="Pfam" id="PF14907">
    <property type="entry name" value="NTP_transf_5"/>
    <property type="match status" value="1"/>
</dbReference>
<reference evidence="1" key="2">
    <citation type="submission" date="2021-04" db="EMBL/GenBank/DDBJ databases">
        <authorList>
            <person name="Gilroy R."/>
        </authorList>
    </citation>
    <scope>NUCLEOTIDE SEQUENCE</scope>
    <source>
        <strain evidence="1">8470</strain>
    </source>
</reference>
<name>A0A948TLF3_9BACT</name>
<dbReference type="EMBL" id="JAHLFJ010000030">
    <property type="protein sequence ID" value="MBU3855528.1"/>
    <property type="molecule type" value="Genomic_DNA"/>
</dbReference>
<organism evidence="1 2">
    <name type="scientific">Candidatus Phocaeicola excrementipullorum</name>
    <dbReference type="NCBI Taxonomy" id="2838731"/>
    <lineage>
        <taxon>Bacteria</taxon>
        <taxon>Pseudomonadati</taxon>
        <taxon>Bacteroidota</taxon>
        <taxon>Bacteroidia</taxon>
        <taxon>Bacteroidales</taxon>
        <taxon>Bacteroidaceae</taxon>
        <taxon>Phocaeicola</taxon>
    </lineage>
</organism>
<comment type="caution">
    <text evidence="1">The sequence shown here is derived from an EMBL/GenBank/DDBJ whole genome shotgun (WGS) entry which is preliminary data.</text>
</comment>
<dbReference type="AlphaFoldDB" id="A0A948TLF3"/>
<dbReference type="InterPro" id="IPR039498">
    <property type="entry name" value="NTP_transf_5"/>
</dbReference>
<evidence type="ECO:0000313" key="1">
    <source>
        <dbReference type="EMBL" id="MBU3855528.1"/>
    </source>
</evidence>
<evidence type="ECO:0000313" key="2">
    <source>
        <dbReference type="Proteomes" id="UP000784286"/>
    </source>
</evidence>
<accession>A0A948TLF3</accession>
<dbReference type="Proteomes" id="UP000784286">
    <property type="component" value="Unassembled WGS sequence"/>
</dbReference>
<sequence length="363" mass="41248">MTSRETENTGKVQTALLALLKAGLWECSPNNLNLFPLSATEWKHVFRMAGQQTVTGLTFQGLRCLPDNLLPPQTLLLQWTAETDAIERRNKKMNAALQTLCSSFQEKGLNPILLKGQGIARLYENPLLRECGDIDLYFQSAHDREAALQHIRQMRIQIKEEPDGSAFYVWQGVKVEHHQRLFDLYNPFQQHAIGLLIRQKGFQETGSAPYRLPSPFLNLLLLNLHILKHALGRGIGLRQFCDMARACYKLHGDINREEMKTVCRKLGLGQWNPLLHAFLTDCLGLPAECLPYPEVASTAQPLSDIVWRGGNFGQHNPLYSNTEGKARKWETARSFGRNVGFAFRYAPAEAFWIFTSLIKGQFR</sequence>
<proteinExistence type="predicted"/>
<gene>
    <name evidence="1" type="ORF">H9928_03040</name>
</gene>
<reference evidence="1" key="1">
    <citation type="journal article" date="2021" name="PeerJ">
        <title>Extensive microbial diversity within the chicken gut microbiome revealed by metagenomics and culture.</title>
        <authorList>
            <person name="Gilroy R."/>
            <person name="Ravi A."/>
            <person name="Getino M."/>
            <person name="Pursley I."/>
            <person name="Horton D.L."/>
            <person name="Alikhan N.F."/>
            <person name="Baker D."/>
            <person name="Gharbi K."/>
            <person name="Hall N."/>
            <person name="Watson M."/>
            <person name="Adriaenssens E.M."/>
            <person name="Foster-Nyarko E."/>
            <person name="Jarju S."/>
            <person name="Secka A."/>
            <person name="Antonio M."/>
            <person name="Oren A."/>
            <person name="Chaudhuri R.R."/>
            <person name="La Ragione R."/>
            <person name="Hildebrand F."/>
            <person name="Pallen M.J."/>
        </authorList>
    </citation>
    <scope>NUCLEOTIDE SEQUENCE</scope>
    <source>
        <strain evidence="1">8470</strain>
    </source>
</reference>
<protein>
    <submittedName>
        <fullName evidence="1">Nucleotidyltransferase family protein</fullName>
    </submittedName>
</protein>